<feature type="region of interest" description="Disordered" evidence="1">
    <location>
        <begin position="237"/>
        <end position="284"/>
    </location>
</feature>
<protein>
    <submittedName>
        <fullName evidence="2">Putative WRKY transcription factor 72</fullName>
    </submittedName>
</protein>
<name>A0A1D1Z8Z6_9ARAE</name>
<organism evidence="2">
    <name type="scientific">Anthurium amnicola</name>
    <dbReference type="NCBI Taxonomy" id="1678845"/>
    <lineage>
        <taxon>Eukaryota</taxon>
        <taxon>Viridiplantae</taxon>
        <taxon>Streptophyta</taxon>
        <taxon>Embryophyta</taxon>
        <taxon>Tracheophyta</taxon>
        <taxon>Spermatophyta</taxon>
        <taxon>Magnoliopsida</taxon>
        <taxon>Liliopsida</taxon>
        <taxon>Araceae</taxon>
        <taxon>Pothoideae</taxon>
        <taxon>Potheae</taxon>
        <taxon>Anthurium</taxon>
    </lineage>
</organism>
<feature type="non-terminal residue" evidence="2">
    <location>
        <position position="1"/>
    </location>
</feature>
<reference evidence="2" key="1">
    <citation type="submission" date="2015-07" db="EMBL/GenBank/DDBJ databases">
        <title>Transcriptome Assembly of Anthurium amnicola.</title>
        <authorList>
            <person name="Suzuki J."/>
        </authorList>
    </citation>
    <scope>NUCLEOTIDE SEQUENCE</scope>
</reference>
<gene>
    <name evidence="2" type="primary">WRKY72_0</name>
    <name evidence="2" type="ORF">g.19973</name>
</gene>
<dbReference type="AlphaFoldDB" id="A0A1D1Z8Z6"/>
<proteinExistence type="predicted"/>
<evidence type="ECO:0000256" key="1">
    <source>
        <dbReference type="SAM" id="MobiDB-lite"/>
    </source>
</evidence>
<accession>A0A1D1Z8Z6</accession>
<feature type="compositionally biased region" description="Low complexity" evidence="1">
    <location>
        <begin position="238"/>
        <end position="248"/>
    </location>
</feature>
<evidence type="ECO:0000313" key="2">
    <source>
        <dbReference type="EMBL" id="JAT63374.1"/>
    </source>
</evidence>
<dbReference type="EMBL" id="GDJX01004562">
    <property type="protein sequence ID" value="JAT63374.1"/>
    <property type="molecule type" value="Transcribed_RNA"/>
</dbReference>
<sequence>AAACMLMSGSSASPPATGFMATAISSGAAATTSNIGSLNFSSLFDFSRHRQFYQPNPSIVTSSLSCPTITLDLTTTTPSSSSSPSLPTQFNRLSSSFPSTTSYSQTSLSFTSSEYANTSGYLSYVNQPYSTNSQIGYSNLGRTPQEPFYNSFLHKVATNSAPVACTQPPLTDTIAAATKAITSDPGFQSAVVAAITSIVGGHGNQGAVETSNRSVRWGEQPSPVSAFVPSPNGNGCGSSYLTTSTSSSPNQQQGSFMFLQPSVPFPSSKSTSAPPPVETREHID</sequence>